<feature type="region of interest" description="Disordered" evidence="1">
    <location>
        <begin position="1"/>
        <end position="58"/>
    </location>
</feature>
<feature type="compositionally biased region" description="Basic and acidic residues" evidence="1">
    <location>
        <begin position="24"/>
        <end position="47"/>
    </location>
</feature>
<evidence type="ECO:0000313" key="2">
    <source>
        <dbReference type="EMBL" id="BAT97535.1"/>
    </source>
</evidence>
<feature type="non-terminal residue" evidence="2">
    <location>
        <position position="1"/>
    </location>
</feature>
<gene>
    <name evidence="2" type="primary">Vigan.09G100300</name>
    <name evidence="2" type="ORF">VIGAN_09100300</name>
</gene>
<keyword evidence="3" id="KW-1185">Reference proteome</keyword>
<dbReference type="Proteomes" id="UP000291084">
    <property type="component" value="Chromosome 9"/>
</dbReference>
<dbReference type="AlphaFoldDB" id="A0A0S3SXV0"/>
<accession>A0A0S3SXV0</accession>
<protein>
    <submittedName>
        <fullName evidence="2">Uncharacterized protein</fullName>
    </submittedName>
</protein>
<sequence length="94" mass="10577">RSLLEDSEAFEGRDGGASQNSDALEGRSGKRERKIERERENKRERESRMKRRPTLKGSLFIAKDSATVSTIPVIATGDVHSPGLSEFKNKNKKF</sequence>
<reference evidence="2 3" key="1">
    <citation type="journal article" date="2015" name="Sci. Rep.">
        <title>The power of single molecule real-time sequencing technology in the de novo assembly of a eukaryotic genome.</title>
        <authorList>
            <person name="Sakai H."/>
            <person name="Naito K."/>
            <person name="Ogiso-Tanaka E."/>
            <person name="Takahashi Y."/>
            <person name="Iseki K."/>
            <person name="Muto C."/>
            <person name="Satou K."/>
            <person name="Teruya K."/>
            <person name="Shiroma A."/>
            <person name="Shimoji M."/>
            <person name="Hirano T."/>
            <person name="Itoh T."/>
            <person name="Kaga A."/>
            <person name="Tomooka N."/>
        </authorList>
    </citation>
    <scope>NUCLEOTIDE SEQUENCE [LARGE SCALE GENOMIC DNA]</scope>
    <source>
        <strain evidence="3">cv. Shumari</strain>
    </source>
</reference>
<evidence type="ECO:0000256" key="1">
    <source>
        <dbReference type="SAM" id="MobiDB-lite"/>
    </source>
</evidence>
<proteinExistence type="predicted"/>
<dbReference type="EMBL" id="AP015042">
    <property type="protein sequence ID" value="BAT97535.1"/>
    <property type="molecule type" value="Genomic_DNA"/>
</dbReference>
<organism evidence="2 3">
    <name type="scientific">Vigna angularis var. angularis</name>
    <dbReference type="NCBI Taxonomy" id="157739"/>
    <lineage>
        <taxon>Eukaryota</taxon>
        <taxon>Viridiplantae</taxon>
        <taxon>Streptophyta</taxon>
        <taxon>Embryophyta</taxon>
        <taxon>Tracheophyta</taxon>
        <taxon>Spermatophyta</taxon>
        <taxon>Magnoliopsida</taxon>
        <taxon>eudicotyledons</taxon>
        <taxon>Gunneridae</taxon>
        <taxon>Pentapetalae</taxon>
        <taxon>rosids</taxon>
        <taxon>fabids</taxon>
        <taxon>Fabales</taxon>
        <taxon>Fabaceae</taxon>
        <taxon>Papilionoideae</taxon>
        <taxon>50 kb inversion clade</taxon>
        <taxon>NPAAA clade</taxon>
        <taxon>indigoferoid/millettioid clade</taxon>
        <taxon>Phaseoleae</taxon>
        <taxon>Vigna</taxon>
    </lineage>
</organism>
<evidence type="ECO:0000313" key="3">
    <source>
        <dbReference type="Proteomes" id="UP000291084"/>
    </source>
</evidence>
<name>A0A0S3SXV0_PHAAN</name>